<evidence type="ECO:0000256" key="13">
    <source>
        <dbReference type="ARBA" id="ARBA00067382"/>
    </source>
</evidence>
<dbReference type="Proteomes" id="UP001174136">
    <property type="component" value="Unassembled WGS sequence"/>
</dbReference>
<proteinExistence type="inferred from homology"/>
<dbReference type="AlphaFoldDB" id="A0AA47P2S8"/>
<evidence type="ECO:0000256" key="8">
    <source>
        <dbReference type="ARBA" id="ARBA00022989"/>
    </source>
</evidence>
<comment type="similarity">
    <text evidence="5">Belongs to the major facilitator superfamily. Sugar transporter (TC 2.A.1.1) family. Glucose transporter subfamily.</text>
</comment>
<feature type="transmembrane region" description="Helical" evidence="16">
    <location>
        <begin position="93"/>
        <end position="115"/>
    </location>
</feature>
<dbReference type="PRINTS" id="PR00171">
    <property type="entry name" value="SUGRTRNSPORT"/>
</dbReference>
<keyword evidence="7 16" id="KW-0812">Transmembrane</keyword>
<keyword evidence="6" id="KW-1003">Cell membrane</keyword>
<dbReference type="GO" id="GO:0005886">
    <property type="term" value="C:plasma membrane"/>
    <property type="evidence" value="ECO:0007669"/>
    <property type="project" value="UniProtKB-SubCell"/>
</dbReference>
<evidence type="ECO:0000256" key="9">
    <source>
        <dbReference type="ARBA" id="ARBA00023136"/>
    </source>
</evidence>
<dbReference type="Gene3D" id="1.20.1250.20">
    <property type="entry name" value="MFS general substrate transporter like domains"/>
    <property type="match status" value="1"/>
</dbReference>
<evidence type="ECO:0000313" key="18">
    <source>
        <dbReference type="EMBL" id="KAK0148506.1"/>
    </source>
</evidence>
<keyword evidence="10" id="KW-0325">Glycoprotein</keyword>
<feature type="transmembrane region" description="Helical" evidence="16">
    <location>
        <begin position="440"/>
        <end position="464"/>
    </location>
</feature>
<comment type="catalytic activity">
    <reaction evidence="2">
        <text>D-glucose(out) = D-glucose(in)</text>
        <dbReference type="Rhea" id="RHEA:60376"/>
        <dbReference type="ChEBI" id="CHEBI:4167"/>
    </reaction>
</comment>
<feature type="transmembrane region" description="Helical" evidence="16">
    <location>
        <begin position="152"/>
        <end position="169"/>
    </location>
</feature>
<feature type="transmembrane region" description="Helical" evidence="16">
    <location>
        <begin position="404"/>
        <end position="428"/>
    </location>
</feature>
<comment type="caution">
    <text evidence="18">The sequence shown here is derived from an EMBL/GenBank/DDBJ whole genome shotgun (WGS) entry which is preliminary data.</text>
</comment>
<evidence type="ECO:0000256" key="2">
    <source>
        <dbReference type="ARBA" id="ARBA00000618"/>
    </source>
</evidence>
<evidence type="ECO:0000256" key="14">
    <source>
        <dbReference type="ARBA" id="ARBA00077395"/>
    </source>
</evidence>
<accession>A0AA47P2S8</accession>
<dbReference type="PROSITE" id="PS00217">
    <property type="entry name" value="SUGAR_TRANSPORT_2"/>
    <property type="match status" value="1"/>
</dbReference>
<evidence type="ECO:0000256" key="15">
    <source>
        <dbReference type="ARBA" id="ARBA00080242"/>
    </source>
</evidence>
<evidence type="ECO:0000256" key="12">
    <source>
        <dbReference type="ARBA" id="ARBA00059062"/>
    </source>
</evidence>
<dbReference type="InterPro" id="IPR005829">
    <property type="entry name" value="Sugar_transporter_CS"/>
</dbReference>
<keyword evidence="9 16" id="KW-0472">Membrane</keyword>
<feature type="transmembrane region" description="Helical" evidence="16">
    <location>
        <begin position="205"/>
        <end position="228"/>
    </location>
</feature>
<dbReference type="InterPro" id="IPR020846">
    <property type="entry name" value="MFS_dom"/>
</dbReference>
<dbReference type="InterPro" id="IPR036259">
    <property type="entry name" value="MFS_trans_sf"/>
</dbReference>
<protein>
    <recommendedName>
        <fullName evidence="13">Solute carrier family 2, facilitated glucose transporter member 8</fullName>
    </recommendedName>
    <alternativeName>
        <fullName evidence="14">Glucose transporter type 8</fullName>
    </alternativeName>
    <alternativeName>
        <fullName evidence="15">Glucose transporter type X1</fullName>
    </alternativeName>
</protein>
<feature type="transmembrane region" description="Helical" evidence="16">
    <location>
        <begin position="351"/>
        <end position="370"/>
    </location>
</feature>
<comment type="subcellular location">
    <subcellularLocation>
        <location evidence="4">Cell membrane</location>
        <topology evidence="4">Multi-pass membrane protein</topology>
    </subcellularLocation>
</comment>
<comment type="catalytic activity">
    <reaction evidence="3">
        <text>L-dehydroascorbate(out) = L-dehydroascorbate(in)</text>
        <dbReference type="Rhea" id="RHEA:60380"/>
        <dbReference type="ChEBI" id="CHEBI:58539"/>
    </reaction>
</comment>
<dbReference type="SUPFAM" id="SSF103473">
    <property type="entry name" value="MFS general substrate transporter"/>
    <property type="match status" value="1"/>
</dbReference>
<feature type="transmembrane region" description="Helical" evidence="16">
    <location>
        <begin position="470"/>
        <end position="491"/>
    </location>
</feature>
<keyword evidence="8 16" id="KW-1133">Transmembrane helix</keyword>
<comment type="catalytic activity">
    <reaction evidence="11">
        <text>alpha,alpha-trehalose(in) = alpha,alpha-trehalose(out)</text>
        <dbReference type="Rhea" id="RHEA:17629"/>
        <dbReference type="ChEBI" id="CHEBI:16551"/>
    </reaction>
</comment>
<feature type="domain" description="Major facilitator superfamily (MFS) profile" evidence="17">
    <location>
        <begin position="53"/>
        <end position="495"/>
    </location>
</feature>
<gene>
    <name evidence="18" type="primary">SLC2A6</name>
    <name evidence="18" type="ORF">N1851_011161</name>
</gene>
<dbReference type="InterPro" id="IPR050549">
    <property type="entry name" value="MFS_Trehalose_Transporter"/>
</dbReference>
<dbReference type="InterPro" id="IPR005828">
    <property type="entry name" value="MFS_sugar_transport-like"/>
</dbReference>
<sequence>MDGRSNAADMDENTPLLDREEQTASMPCHIVPLVLTSDNLHSNQVSNSRLFLAVFSVVLGNFSFGYSLVYPSPVQYQLQSSEDPRLRMDAKQYAWFGSIYSLGAAAGGLGAMLLNDMIGRKLTIMTSGLPSAVGYMLMGGATDRWMLQVGRFLTGIAGGMSAASIPVYISEISHPAIRGAMGSCPQITAVCGALALYALGLVLPWRWLAVVGGFPVVLMVVLVALMPCSPRRLLSLGREQQAEAALRWLRGRYYHVHTELRAVQYSINTQGRVTWTELAIPMYYRPIIISVVMRFLQQMTGITPILVYLEYILSKSNVSLHSKYAAAIVGAVRLLSVALAASLMDRAGRKVLLYTSSMLMFLSSLTFTMYSHVTPCLTPPSPHNLTHYTHHVYDSLVTPPEPSLVPLFVTIVFIFGYAMGWGPITWLLMAEVLPLVARGVASGLCVAVSWLTAFAVTHAFMYLADTYSLYIPYLCFTVVCVLCLLFTAVCVPETQGRSLEEIENFFRTGRTFTISSLRG</sequence>
<name>A0AA47P2S8_MERPO</name>
<evidence type="ECO:0000259" key="17">
    <source>
        <dbReference type="PROSITE" id="PS50850"/>
    </source>
</evidence>
<evidence type="ECO:0000256" key="6">
    <source>
        <dbReference type="ARBA" id="ARBA00022475"/>
    </source>
</evidence>
<dbReference type="PROSITE" id="PS50850">
    <property type="entry name" value="MFS"/>
    <property type="match status" value="1"/>
</dbReference>
<evidence type="ECO:0000256" key="3">
    <source>
        <dbReference type="ARBA" id="ARBA00001787"/>
    </source>
</evidence>
<dbReference type="FunFam" id="1.20.1250.20:FF:000055">
    <property type="entry name" value="Facilitated trehalose transporter Tret1-2 homolog"/>
    <property type="match status" value="1"/>
</dbReference>
<evidence type="ECO:0000256" key="16">
    <source>
        <dbReference type="SAM" id="Phobius"/>
    </source>
</evidence>
<evidence type="ECO:0000256" key="4">
    <source>
        <dbReference type="ARBA" id="ARBA00004651"/>
    </source>
</evidence>
<evidence type="ECO:0000313" key="19">
    <source>
        <dbReference type="Proteomes" id="UP001174136"/>
    </source>
</evidence>
<feature type="transmembrane region" description="Helical" evidence="16">
    <location>
        <begin position="50"/>
        <end position="73"/>
    </location>
</feature>
<keyword evidence="19" id="KW-1185">Reference proteome</keyword>
<dbReference type="PANTHER" id="PTHR48021">
    <property type="match status" value="1"/>
</dbReference>
<organism evidence="18 19">
    <name type="scientific">Merluccius polli</name>
    <name type="common">Benguela hake</name>
    <name type="synonym">Merluccius cadenati</name>
    <dbReference type="NCBI Taxonomy" id="89951"/>
    <lineage>
        <taxon>Eukaryota</taxon>
        <taxon>Metazoa</taxon>
        <taxon>Chordata</taxon>
        <taxon>Craniata</taxon>
        <taxon>Vertebrata</taxon>
        <taxon>Euteleostomi</taxon>
        <taxon>Actinopterygii</taxon>
        <taxon>Neopterygii</taxon>
        <taxon>Teleostei</taxon>
        <taxon>Neoteleostei</taxon>
        <taxon>Acanthomorphata</taxon>
        <taxon>Zeiogadaria</taxon>
        <taxon>Gadariae</taxon>
        <taxon>Gadiformes</taxon>
        <taxon>Gadoidei</taxon>
        <taxon>Merlucciidae</taxon>
        <taxon>Merluccius</taxon>
    </lineage>
</organism>
<dbReference type="PANTHER" id="PTHR48021:SF59">
    <property type="entry name" value="SOLUTE CARRIER FAMILY 2, FACILITATED GLUCOSE TRANSPORTER MEMBER 6"/>
    <property type="match status" value="1"/>
</dbReference>
<keyword evidence="18" id="KW-0762">Sugar transport</keyword>
<evidence type="ECO:0000256" key="1">
    <source>
        <dbReference type="ARBA" id="ARBA00000590"/>
    </source>
</evidence>
<evidence type="ECO:0000256" key="11">
    <source>
        <dbReference type="ARBA" id="ARBA00052140"/>
    </source>
</evidence>
<keyword evidence="18" id="KW-0813">Transport</keyword>
<evidence type="ECO:0000256" key="10">
    <source>
        <dbReference type="ARBA" id="ARBA00023180"/>
    </source>
</evidence>
<feature type="transmembrane region" description="Helical" evidence="16">
    <location>
        <begin position="291"/>
        <end position="312"/>
    </location>
</feature>
<feature type="transmembrane region" description="Helical" evidence="16">
    <location>
        <begin position="324"/>
        <end position="344"/>
    </location>
</feature>
<dbReference type="InterPro" id="IPR003663">
    <property type="entry name" value="Sugar/inositol_transpt"/>
</dbReference>
<reference evidence="18" key="1">
    <citation type="journal article" date="2023" name="Front. Mar. Sci.">
        <title>A new Merluccius polli reference genome to investigate the effects of global change in West African waters.</title>
        <authorList>
            <person name="Mateo J.L."/>
            <person name="Blanco-Fernandez C."/>
            <person name="Garcia-Vazquez E."/>
            <person name="Machado-Schiaffino G."/>
        </authorList>
    </citation>
    <scope>NUCLEOTIDE SEQUENCE</scope>
    <source>
        <strain evidence="18">C29</strain>
        <tissue evidence="18">Fin</tissue>
    </source>
</reference>
<dbReference type="EMBL" id="JAOPHQ010002015">
    <property type="protein sequence ID" value="KAK0148506.1"/>
    <property type="molecule type" value="Genomic_DNA"/>
</dbReference>
<dbReference type="GO" id="GO:0033300">
    <property type="term" value="F:dehydroascorbic acid transmembrane transporter activity"/>
    <property type="evidence" value="ECO:0007669"/>
    <property type="project" value="UniProtKB-ARBA"/>
</dbReference>
<comment type="catalytic activity">
    <reaction evidence="1">
        <text>D-fructose(out) = D-fructose(in)</text>
        <dbReference type="Rhea" id="RHEA:60372"/>
        <dbReference type="ChEBI" id="CHEBI:37721"/>
    </reaction>
</comment>
<comment type="function">
    <text evidence="12">Insulin-regulated facilitative hexose transporter that mediates the transport of glucose and fructose. Facilitates hepatic influx of dietary trehalose, which in turn inhibits glucose and fructose influx triggering a starvation signal and hepatic autophagy through activation of AMPK and ULK1. Also able to mediate the transport of dehydroascorbate.</text>
</comment>
<evidence type="ECO:0000256" key="5">
    <source>
        <dbReference type="ARBA" id="ARBA00007004"/>
    </source>
</evidence>
<evidence type="ECO:0000256" key="7">
    <source>
        <dbReference type="ARBA" id="ARBA00022692"/>
    </source>
</evidence>
<dbReference type="Pfam" id="PF00083">
    <property type="entry name" value="Sugar_tr"/>
    <property type="match status" value="1"/>
</dbReference>